<gene>
    <name evidence="7" type="ORF">L2W38_03200</name>
</gene>
<comment type="caution">
    <text evidence="7">The sequence shown here is derived from an EMBL/GenBank/DDBJ whole genome shotgun (WGS) entry which is preliminary data.</text>
</comment>
<keyword evidence="3 6" id="KW-0812">Transmembrane</keyword>
<feature type="transmembrane region" description="Helical" evidence="6">
    <location>
        <begin position="45"/>
        <end position="64"/>
    </location>
</feature>
<keyword evidence="2" id="KW-1003">Cell membrane</keyword>
<evidence type="ECO:0000256" key="2">
    <source>
        <dbReference type="ARBA" id="ARBA00022475"/>
    </source>
</evidence>
<dbReference type="PANTHER" id="PTHR37693:SF1">
    <property type="entry name" value="INTEGRAL MEMBRANE PROTEIN"/>
    <property type="match status" value="1"/>
</dbReference>
<protein>
    <submittedName>
        <fullName evidence="7">Flippase-like domain-containing protein</fullName>
    </submittedName>
</protein>
<evidence type="ECO:0000256" key="1">
    <source>
        <dbReference type="ARBA" id="ARBA00004651"/>
    </source>
</evidence>
<evidence type="ECO:0000313" key="8">
    <source>
        <dbReference type="Proteomes" id="UP001200430"/>
    </source>
</evidence>
<dbReference type="RefSeq" id="WP_236098583.1">
    <property type="nucleotide sequence ID" value="NZ_JAKGUD010000002.1"/>
</dbReference>
<dbReference type="PROSITE" id="PS51257">
    <property type="entry name" value="PROKAR_LIPOPROTEIN"/>
    <property type="match status" value="1"/>
</dbReference>
<dbReference type="Pfam" id="PF03706">
    <property type="entry name" value="LPG_synthase_TM"/>
    <property type="match status" value="1"/>
</dbReference>
<proteinExistence type="predicted"/>
<evidence type="ECO:0000256" key="4">
    <source>
        <dbReference type="ARBA" id="ARBA00022989"/>
    </source>
</evidence>
<evidence type="ECO:0000256" key="3">
    <source>
        <dbReference type="ARBA" id="ARBA00022692"/>
    </source>
</evidence>
<keyword evidence="5 6" id="KW-0472">Membrane</keyword>
<evidence type="ECO:0000256" key="6">
    <source>
        <dbReference type="SAM" id="Phobius"/>
    </source>
</evidence>
<feature type="transmembrane region" description="Helical" evidence="6">
    <location>
        <begin position="156"/>
        <end position="176"/>
    </location>
</feature>
<evidence type="ECO:0000313" key="7">
    <source>
        <dbReference type="EMBL" id="MCF4141826.1"/>
    </source>
</evidence>
<dbReference type="InterPro" id="IPR022791">
    <property type="entry name" value="L-PG_synthase/AglD"/>
</dbReference>
<sequence length="361" mass="39762">MSEVSLRKGLAIFLLLSFGVSCVVLAFSVDGSTWSTLLTARKGPMALAFLLVLGAWLCDAIRFCSLARAMDRKISIPNGIILTWLHYFGCAVTPMQVGGGPFQVYVLYRSGVPIGKGVAITLVRTLLTTFILSVAAPLSFLLDPRFMNESPFLVGIFYYVLLISILAWVAFGISVVRPDLVKKAGSVLVLWLNRFNVIGKYKILCTIRRINLEIDGYSANLRYLFSRGIGWFTLAFVMSLLHLVFLFSVLPCLIWSIGLEVNYVESFLAQAIFLFVLYFVPTPGASGVAEGGGAAIFGLLVPWSMAGVTAIAWRFFTEYLAIIMGAIVAVRFIGWGTAEMIIKNRRRECDDLELAKSGRES</sequence>
<evidence type="ECO:0000256" key="5">
    <source>
        <dbReference type="ARBA" id="ARBA00023136"/>
    </source>
</evidence>
<feature type="transmembrane region" description="Helical" evidence="6">
    <location>
        <begin position="292"/>
        <end position="313"/>
    </location>
</feature>
<name>A0ABS9ENH3_9BACT</name>
<feature type="transmembrane region" description="Helical" evidence="6">
    <location>
        <begin position="231"/>
        <end position="257"/>
    </location>
</feature>
<dbReference type="PANTHER" id="PTHR37693">
    <property type="entry name" value="PHOSPHATIDYLGLYCEROL LYSYLTRANSFERASE"/>
    <property type="match status" value="1"/>
</dbReference>
<keyword evidence="4 6" id="KW-1133">Transmembrane helix</keyword>
<comment type="subcellular location">
    <subcellularLocation>
        <location evidence="1">Cell membrane</location>
        <topology evidence="1">Multi-pass membrane protein</topology>
    </subcellularLocation>
</comment>
<accession>A0ABS9ENH3</accession>
<keyword evidence="8" id="KW-1185">Reference proteome</keyword>
<dbReference type="NCBIfam" id="TIGR00374">
    <property type="entry name" value="flippase-like domain"/>
    <property type="match status" value="1"/>
</dbReference>
<feature type="transmembrane region" description="Helical" evidence="6">
    <location>
        <begin position="319"/>
        <end position="338"/>
    </location>
</feature>
<reference evidence="7 8" key="1">
    <citation type="submission" date="2022-01" db="EMBL/GenBank/DDBJ databases">
        <title>Dethiosulfovibrio faecalis sp. nov., a novel proteolytic, non-sulfur-reducing bacterium isolated from a marine aquaculture solid waste bioreactor.</title>
        <authorList>
            <person name="Grabowski S."/>
            <person name="Apolinario E."/>
            <person name="Schneider N."/>
            <person name="Marshall C.W."/>
            <person name="Sowers K.R."/>
        </authorList>
    </citation>
    <scope>NUCLEOTIDE SEQUENCE [LARGE SCALE GENOMIC DNA]</scope>
    <source>
        <strain evidence="7 8">DSM 12537</strain>
    </source>
</reference>
<dbReference type="EMBL" id="JAKGUD010000002">
    <property type="protein sequence ID" value="MCF4141826.1"/>
    <property type="molecule type" value="Genomic_DNA"/>
</dbReference>
<dbReference type="Proteomes" id="UP001200430">
    <property type="component" value="Unassembled WGS sequence"/>
</dbReference>
<feature type="transmembrane region" description="Helical" evidence="6">
    <location>
        <begin position="117"/>
        <end position="136"/>
    </location>
</feature>
<organism evidence="7 8">
    <name type="scientific">Dethiosulfovibrio marinus</name>
    <dbReference type="NCBI Taxonomy" id="133532"/>
    <lineage>
        <taxon>Bacteria</taxon>
        <taxon>Thermotogati</taxon>
        <taxon>Synergistota</taxon>
        <taxon>Synergistia</taxon>
        <taxon>Synergistales</taxon>
        <taxon>Dethiosulfovibrionaceae</taxon>
        <taxon>Dethiosulfovibrio</taxon>
    </lineage>
</organism>
<feature type="transmembrane region" description="Helical" evidence="6">
    <location>
        <begin position="263"/>
        <end position="280"/>
    </location>
</feature>